<sequence length="730" mass="79165">MPDHGPIGFQVDITGAISALGSLLPVLKALSTDGVDPLAVYQLEAIGSKFPMSGPLADKTLGALTRSGSFKLRNLQVSVGWMGGDSTWALSQTAGGQASSLLTVCLVEMCCRNMAGHILFDLSKKILPKSHHLSSIEHLSDLCEIVSHKMKAVQFGQHQAEQVTRIREVYRDTGIDIHRDSASLVDRISVDSMVDILDKARAALLDPDGTTTLRIEGFGGIGTLAALFTGLCRDDVLLLVENEVIFRGPRRSIIISVVHGKRLQISQERVIQSSDQNDPVVSPVGLRKDDFLGQPGRISGFDRLTVGKEACLRSMVELLFSHRVIRSERQVVVSLGNLVGAIFHSFKASDCGHGSDLPDGGLRALLGNLADHHLRDQLSLLFGVELEINNFDVGLAYQNLRTAVVEILPDSECTCGGCPNSYHWDDLSSKRDDCYVRSIWAGLQPIIGYAILLSFVDIRCSSIRLLQYPNIKAGRFFCNRVIAKVQQSAPGSKHLAADAEEYSVTDLHTDLCEMLDSKSANAGAGQTVIGTCNGSTAIFPATLLKVAFDESTMVRYILLDGQYHDGVNYYKALIEDANIPPRPEAERSLQQNGKICLSALGVHDKLVLTARPYHSAFGLRTSVEVGGRMINLSFYALQMAYMSTTIAPPCHHVRNTSPPPPYDANSIVATGVEAPLASRGRLSVASVHKNSVAQYLVGIQGARSLFQGNSCLDCVMKKAQLDGYQLLIQS</sequence>
<name>A0AAV9UD74_9PEZI</name>
<comment type="caution">
    <text evidence="1">The sequence shown here is derived from an EMBL/GenBank/DDBJ whole genome shotgun (WGS) entry which is preliminary data.</text>
</comment>
<dbReference type="AlphaFoldDB" id="A0AAV9UD74"/>
<protein>
    <submittedName>
        <fullName evidence="1">Uncharacterized protein</fullName>
    </submittedName>
</protein>
<proteinExistence type="predicted"/>
<dbReference type="Proteomes" id="UP001373714">
    <property type="component" value="Unassembled WGS sequence"/>
</dbReference>
<organism evidence="1 2">
    <name type="scientific">Orbilia blumenaviensis</name>
    <dbReference type="NCBI Taxonomy" id="1796055"/>
    <lineage>
        <taxon>Eukaryota</taxon>
        <taxon>Fungi</taxon>
        <taxon>Dikarya</taxon>
        <taxon>Ascomycota</taxon>
        <taxon>Pezizomycotina</taxon>
        <taxon>Orbiliomycetes</taxon>
        <taxon>Orbiliales</taxon>
        <taxon>Orbiliaceae</taxon>
        <taxon>Orbilia</taxon>
    </lineage>
</organism>
<evidence type="ECO:0000313" key="1">
    <source>
        <dbReference type="EMBL" id="KAK6340179.1"/>
    </source>
</evidence>
<gene>
    <name evidence="1" type="ORF">TWF730_001947</name>
</gene>
<keyword evidence="2" id="KW-1185">Reference proteome</keyword>
<evidence type="ECO:0000313" key="2">
    <source>
        <dbReference type="Proteomes" id="UP001373714"/>
    </source>
</evidence>
<dbReference type="EMBL" id="JAVHNS010000011">
    <property type="protein sequence ID" value="KAK6340179.1"/>
    <property type="molecule type" value="Genomic_DNA"/>
</dbReference>
<reference evidence="1 2" key="1">
    <citation type="submission" date="2019-10" db="EMBL/GenBank/DDBJ databases">
        <authorList>
            <person name="Palmer J.M."/>
        </authorList>
    </citation>
    <scope>NUCLEOTIDE SEQUENCE [LARGE SCALE GENOMIC DNA]</scope>
    <source>
        <strain evidence="1 2">TWF730</strain>
    </source>
</reference>
<accession>A0AAV9UD74</accession>